<feature type="coiled-coil region" evidence="11">
    <location>
        <begin position="201"/>
        <end position="264"/>
    </location>
</feature>
<evidence type="ECO:0000256" key="8">
    <source>
        <dbReference type="ARBA" id="ARBA00022989"/>
    </source>
</evidence>
<protein>
    <submittedName>
        <fullName evidence="13">Zinc transport protein ZntB</fullName>
    </submittedName>
</protein>
<keyword evidence="7" id="KW-0862">Zinc</keyword>
<evidence type="ECO:0000256" key="10">
    <source>
        <dbReference type="ARBA" id="ARBA00023136"/>
    </source>
</evidence>
<keyword evidence="9" id="KW-0406">Ion transport</keyword>
<reference evidence="13" key="1">
    <citation type="journal article" date="2021" name="Front. Microbiol.">
        <title>Comprehensive Comparative Genomics and Phenotyping of Methylobacterium Species.</title>
        <authorList>
            <person name="Alessa O."/>
            <person name="Ogura Y."/>
            <person name="Fujitani Y."/>
            <person name="Takami H."/>
            <person name="Hayashi T."/>
            <person name="Sahin N."/>
            <person name="Tani A."/>
        </authorList>
    </citation>
    <scope>NUCLEOTIDE SEQUENCE</scope>
    <source>
        <strain evidence="13">DSM 19015</strain>
    </source>
</reference>
<dbReference type="InterPro" id="IPR002523">
    <property type="entry name" value="MgTranspt_CorA/ZnTranspt_ZntB"/>
</dbReference>
<dbReference type="SUPFAM" id="SSF144083">
    <property type="entry name" value="Magnesium transport protein CorA, transmembrane region"/>
    <property type="match status" value="1"/>
</dbReference>
<evidence type="ECO:0000256" key="3">
    <source>
        <dbReference type="ARBA" id="ARBA00022448"/>
    </source>
</evidence>
<keyword evidence="10 12" id="KW-0472">Membrane</keyword>
<keyword evidence="11" id="KW-0175">Coiled coil</keyword>
<feature type="transmembrane region" description="Helical" evidence="12">
    <location>
        <begin position="277"/>
        <end position="297"/>
    </location>
</feature>
<proteinExistence type="inferred from homology"/>
<evidence type="ECO:0000313" key="13">
    <source>
        <dbReference type="EMBL" id="GJD93466.1"/>
    </source>
</evidence>
<evidence type="ECO:0000313" key="14">
    <source>
        <dbReference type="Proteomes" id="UP001055125"/>
    </source>
</evidence>
<evidence type="ECO:0000256" key="1">
    <source>
        <dbReference type="ARBA" id="ARBA00004651"/>
    </source>
</evidence>
<dbReference type="InterPro" id="IPR045861">
    <property type="entry name" value="CorA_cytoplasmic_dom"/>
</dbReference>
<dbReference type="EMBL" id="BPQP01000009">
    <property type="protein sequence ID" value="GJD93466.1"/>
    <property type="molecule type" value="Genomic_DNA"/>
</dbReference>
<comment type="subcellular location">
    <subcellularLocation>
        <location evidence="1">Cell membrane</location>
        <topology evidence="1">Multi-pass membrane protein</topology>
    </subcellularLocation>
</comment>
<reference evidence="13" key="2">
    <citation type="submission" date="2021-08" db="EMBL/GenBank/DDBJ databases">
        <authorList>
            <person name="Tani A."/>
            <person name="Ola A."/>
            <person name="Ogura Y."/>
            <person name="Katsura K."/>
            <person name="Hayashi T."/>
        </authorList>
    </citation>
    <scope>NUCLEOTIDE SEQUENCE</scope>
    <source>
        <strain evidence="13">DSM 19015</strain>
    </source>
</reference>
<dbReference type="PANTHER" id="PTHR46494">
    <property type="entry name" value="CORA FAMILY METAL ION TRANSPORTER (EUROFUNG)"/>
    <property type="match status" value="1"/>
</dbReference>
<dbReference type="RefSeq" id="WP_238242671.1">
    <property type="nucleotide sequence ID" value="NZ_BPQP01000009.1"/>
</dbReference>
<dbReference type="PANTHER" id="PTHR46494:SF3">
    <property type="entry name" value="ZINC TRANSPORT PROTEIN ZNTB"/>
    <property type="match status" value="1"/>
</dbReference>
<gene>
    <name evidence="13" type="primary">zntB</name>
    <name evidence="13" type="ORF">OCOJLMKI_0661</name>
</gene>
<keyword evidence="5" id="KW-0997">Cell inner membrane</keyword>
<organism evidence="13 14">
    <name type="scientific">Methylobacterium iners</name>
    <dbReference type="NCBI Taxonomy" id="418707"/>
    <lineage>
        <taxon>Bacteria</taxon>
        <taxon>Pseudomonadati</taxon>
        <taxon>Pseudomonadota</taxon>
        <taxon>Alphaproteobacteria</taxon>
        <taxon>Hyphomicrobiales</taxon>
        <taxon>Methylobacteriaceae</taxon>
        <taxon>Methylobacterium</taxon>
    </lineage>
</organism>
<dbReference type="SUPFAM" id="SSF143865">
    <property type="entry name" value="CorA soluble domain-like"/>
    <property type="match status" value="1"/>
</dbReference>
<accession>A0ABQ4RRQ3</accession>
<dbReference type="Gene3D" id="1.20.58.340">
    <property type="entry name" value="Magnesium transport protein CorA, transmembrane region"/>
    <property type="match status" value="2"/>
</dbReference>
<evidence type="ECO:0000256" key="5">
    <source>
        <dbReference type="ARBA" id="ARBA00022519"/>
    </source>
</evidence>
<name>A0ABQ4RRQ3_9HYPH</name>
<evidence type="ECO:0000256" key="4">
    <source>
        <dbReference type="ARBA" id="ARBA00022475"/>
    </source>
</evidence>
<dbReference type="Gene3D" id="3.30.460.20">
    <property type="entry name" value="CorA soluble domain-like"/>
    <property type="match status" value="1"/>
</dbReference>
<keyword evidence="3" id="KW-0813">Transport</keyword>
<evidence type="ECO:0000256" key="7">
    <source>
        <dbReference type="ARBA" id="ARBA00022833"/>
    </source>
</evidence>
<evidence type="ECO:0000256" key="2">
    <source>
        <dbReference type="ARBA" id="ARBA00009765"/>
    </source>
</evidence>
<dbReference type="Pfam" id="PF01544">
    <property type="entry name" value="CorA"/>
    <property type="match status" value="1"/>
</dbReference>
<feature type="transmembrane region" description="Helical" evidence="12">
    <location>
        <begin position="317"/>
        <end position="337"/>
    </location>
</feature>
<evidence type="ECO:0000256" key="12">
    <source>
        <dbReference type="SAM" id="Phobius"/>
    </source>
</evidence>
<sequence length="341" mass="36536">MPRLLTDEAALPGLLFAMCFDREGGGRLVAAGAEIPGLDAEEGFVWLHVDLIDARIEGLVAGGRLGPPRLAAATFARDAHQRVVIEGVHVGLVIADREREFGGHVGEEPSGRLHCLLGPTYLVSGRRHATAGAEAARDAALAGDRVLTPARLLEKFVAGVVETLDASARRFSDALDAIEDRVLDEALSCDPAALAPIRRQAVRLQRQLAGLRAVFHRLEDETEDEDDALPEAVVAMAGRVVQRLDSLQRDMVALAERSRLLQDEIAARSAAKTSRQLHTLSILTALFLPPTLVTGVFGMNTKGLFLAEFENGSTIALFIGVAAAVAVFTVIRVLGLIRRSD</sequence>
<evidence type="ECO:0000256" key="6">
    <source>
        <dbReference type="ARBA" id="ARBA00022692"/>
    </source>
</evidence>
<keyword evidence="6 12" id="KW-0812">Transmembrane</keyword>
<dbReference type="Proteomes" id="UP001055125">
    <property type="component" value="Unassembled WGS sequence"/>
</dbReference>
<evidence type="ECO:0000256" key="9">
    <source>
        <dbReference type="ARBA" id="ARBA00023065"/>
    </source>
</evidence>
<evidence type="ECO:0000256" key="11">
    <source>
        <dbReference type="SAM" id="Coils"/>
    </source>
</evidence>
<keyword evidence="4" id="KW-1003">Cell membrane</keyword>
<comment type="caution">
    <text evidence="13">The sequence shown here is derived from an EMBL/GenBank/DDBJ whole genome shotgun (WGS) entry which is preliminary data.</text>
</comment>
<comment type="similarity">
    <text evidence="2">Belongs to the CorA metal ion transporter (MIT) (TC 1.A.35) family.</text>
</comment>
<keyword evidence="8 12" id="KW-1133">Transmembrane helix</keyword>
<dbReference type="InterPro" id="IPR045863">
    <property type="entry name" value="CorA_TM1_TM2"/>
</dbReference>
<keyword evidence="14" id="KW-1185">Reference proteome</keyword>